<evidence type="ECO:0000256" key="3">
    <source>
        <dbReference type="ARBA" id="ARBA00022552"/>
    </source>
</evidence>
<reference evidence="8 9" key="1">
    <citation type="journal article" date="2015" name="Genome Announc.">
        <title>Genome Sequence of Borrelia chilensis VA1, a South American Member of the Lyme Borreliosis Group.</title>
        <authorList>
            <person name="Huang W."/>
            <person name="Ojaimi C."/>
            <person name="Fallon J.T."/>
            <person name="Travisany D."/>
            <person name="Maass A."/>
            <person name="Ivanova L."/>
            <person name="Tomova A."/>
            <person name="Gonzalez-Acuna D."/>
            <person name="Godfrey H.P."/>
            <person name="Cabello F.C."/>
        </authorList>
    </citation>
    <scope>NUCLEOTIDE SEQUENCE [LARGE SCALE GENOMIC DNA]</scope>
    <source>
        <strain evidence="8 9">VA1</strain>
    </source>
</reference>
<dbReference type="AlphaFoldDB" id="A0A0A7UW77"/>
<dbReference type="SUPFAM" id="SSF50346">
    <property type="entry name" value="PRC-barrel domain"/>
    <property type="match status" value="1"/>
</dbReference>
<evidence type="ECO:0000256" key="2">
    <source>
        <dbReference type="ARBA" id="ARBA00022517"/>
    </source>
</evidence>
<dbReference type="NCBIfam" id="TIGR02273">
    <property type="entry name" value="16S_RimM"/>
    <property type="match status" value="1"/>
</dbReference>
<protein>
    <recommendedName>
        <fullName evidence="5">Ribosome maturation factor RimM</fullName>
    </recommendedName>
</protein>
<proteinExistence type="inferred from homology"/>
<dbReference type="InterPro" id="IPR011961">
    <property type="entry name" value="RimM"/>
</dbReference>
<comment type="similarity">
    <text evidence="5">Belongs to the RimM family.</text>
</comment>
<gene>
    <name evidence="5 8" type="primary">rimM</name>
    <name evidence="8" type="ORF">OY14_03490</name>
</gene>
<dbReference type="PANTHER" id="PTHR33692:SF1">
    <property type="entry name" value="RIBOSOME MATURATION FACTOR RIMM"/>
    <property type="match status" value="1"/>
</dbReference>
<dbReference type="GO" id="GO:0006364">
    <property type="term" value="P:rRNA processing"/>
    <property type="evidence" value="ECO:0007669"/>
    <property type="project" value="UniProtKB-UniRule"/>
</dbReference>
<dbReference type="HAMAP" id="MF_00014">
    <property type="entry name" value="Ribosome_mat_RimM"/>
    <property type="match status" value="1"/>
</dbReference>
<dbReference type="GO" id="GO:0005840">
    <property type="term" value="C:ribosome"/>
    <property type="evidence" value="ECO:0007669"/>
    <property type="project" value="InterPro"/>
</dbReference>
<evidence type="ECO:0000256" key="5">
    <source>
        <dbReference type="HAMAP-Rule" id="MF_00014"/>
    </source>
</evidence>
<dbReference type="PANTHER" id="PTHR33692">
    <property type="entry name" value="RIBOSOME MATURATION FACTOR RIMM"/>
    <property type="match status" value="1"/>
</dbReference>
<keyword evidence="4 5" id="KW-0143">Chaperone</keyword>
<feature type="domain" description="RimM N-terminal" evidence="6">
    <location>
        <begin position="5"/>
        <end position="87"/>
    </location>
</feature>
<feature type="domain" description="Ribosome maturation factor RimM PRC barrel" evidence="7">
    <location>
        <begin position="102"/>
        <end position="160"/>
    </location>
</feature>
<dbReference type="HOGENOM" id="CLU_077636_3_2_12"/>
<dbReference type="SUPFAM" id="SSF50447">
    <property type="entry name" value="Translation proteins"/>
    <property type="match status" value="1"/>
</dbReference>
<dbReference type="GO" id="GO:0005737">
    <property type="term" value="C:cytoplasm"/>
    <property type="evidence" value="ECO:0007669"/>
    <property type="project" value="UniProtKB-SubCell"/>
</dbReference>
<dbReference type="GO" id="GO:0042274">
    <property type="term" value="P:ribosomal small subunit biogenesis"/>
    <property type="evidence" value="ECO:0007669"/>
    <property type="project" value="UniProtKB-UniRule"/>
</dbReference>
<organism evidence="8 9">
    <name type="scientific">Borreliella chilensis</name>
    <dbReference type="NCBI Taxonomy" id="1245910"/>
    <lineage>
        <taxon>Bacteria</taxon>
        <taxon>Pseudomonadati</taxon>
        <taxon>Spirochaetota</taxon>
        <taxon>Spirochaetia</taxon>
        <taxon>Spirochaetales</taxon>
        <taxon>Borreliaceae</taxon>
        <taxon>Borreliella</taxon>
    </lineage>
</organism>
<dbReference type="InterPro" id="IPR009000">
    <property type="entry name" value="Transl_B-barrel_sf"/>
</dbReference>
<dbReference type="InterPro" id="IPR002676">
    <property type="entry name" value="RimM_N"/>
</dbReference>
<dbReference type="EMBL" id="CP009910">
    <property type="protein sequence ID" value="AJA90484.1"/>
    <property type="molecule type" value="Genomic_DNA"/>
</dbReference>
<evidence type="ECO:0000313" key="8">
    <source>
        <dbReference type="EMBL" id="AJA90484.1"/>
    </source>
</evidence>
<dbReference type="InterPro" id="IPR056792">
    <property type="entry name" value="PRC_RimM"/>
</dbReference>
<keyword evidence="3 5" id="KW-0698">rRNA processing</keyword>
<comment type="subunit">
    <text evidence="5">Binds ribosomal protein uS19.</text>
</comment>
<dbReference type="Gene3D" id="2.40.30.60">
    <property type="entry name" value="RimM"/>
    <property type="match status" value="1"/>
</dbReference>
<evidence type="ECO:0000256" key="4">
    <source>
        <dbReference type="ARBA" id="ARBA00023186"/>
    </source>
</evidence>
<dbReference type="Proteomes" id="UP000030940">
    <property type="component" value="Chromosome"/>
</dbReference>
<dbReference type="KEGG" id="bchi:OY14_03490"/>
<dbReference type="InterPro" id="IPR011033">
    <property type="entry name" value="PRC_barrel-like_sf"/>
</dbReference>
<dbReference type="InterPro" id="IPR036976">
    <property type="entry name" value="RimM_N_sf"/>
</dbReference>
<dbReference type="NCBIfam" id="NF011188">
    <property type="entry name" value="PRK14594.1"/>
    <property type="match status" value="1"/>
</dbReference>
<dbReference type="GO" id="GO:0043022">
    <property type="term" value="F:ribosome binding"/>
    <property type="evidence" value="ECO:0007669"/>
    <property type="project" value="InterPro"/>
</dbReference>
<dbReference type="Pfam" id="PF01782">
    <property type="entry name" value="RimM"/>
    <property type="match status" value="1"/>
</dbReference>
<sequence length="166" mass="18589">MFIKGVILSSYGVSGYAKVKSISTNFCDFVNLKNNKVLLKKSNSFPIEIKVVDVNVKGNSLFLKFEGINAPELVKPLIGFELWVDDSLASSLGEGEYYLGRLIGYTIVDGSRRLGEVVAFFESLNSVFLEVKVGVKFFFIPFLSVYIGNIDEREKTIELKVLDLLR</sequence>
<evidence type="ECO:0000313" key="9">
    <source>
        <dbReference type="Proteomes" id="UP000030940"/>
    </source>
</evidence>
<evidence type="ECO:0000259" key="6">
    <source>
        <dbReference type="Pfam" id="PF01782"/>
    </source>
</evidence>
<comment type="subcellular location">
    <subcellularLocation>
        <location evidence="5">Cytoplasm</location>
    </subcellularLocation>
</comment>
<comment type="function">
    <text evidence="5">An accessory protein needed during the final step in the assembly of 30S ribosomal subunit, possibly for assembly of the head region. Essential for efficient processing of 16S rRNA. May be needed both before and after RbfA during the maturation of 16S rRNA. It has affinity for free ribosomal 30S subunits but not for 70S ribosomes.</text>
</comment>
<dbReference type="Gene3D" id="2.30.30.240">
    <property type="entry name" value="PRC-barrel domain"/>
    <property type="match status" value="1"/>
</dbReference>
<keyword evidence="1 5" id="KW-0963">Cytoplasm</keyword>
<keyword evidence="2 5" id="KW-0690">Ribosome biogenesis</keyword>
<dbReference type="STRING" id="1245910.OY14_03490"/>
<comment type="domain">
    <text evidence="5">The PRC barrel domain binds ribosomal protein uS19.</text>
</comment>
<dbReference type="Pfam" id="PF24986">
    <property type="entry name" value="PRC_RimM"/>
    <property type="match status" value="1"/>
</dbReference>
<evidence type="ECO:0000256" key="1">
    <source>
        <dbReference type="ARBA" id="ARBA00022490"/>
    </source>
</evidence>
<keyword evidence="9" id="KW-1185">Reference proteome</keyword>
<evidence type="ECO:0000259" key="7">
    <source>
        <dbReference type="Pfam" id="PF24986"/>
    </source>
</evidence>
<accession>A0A0A7UW77</accession>
<name>A0A0A7UW77_9SPIR</name>